<dbReference type="EMBL" id="QKMR01000002">
    <property type="protein sequence ID" value="PYG89850.1"/>
    <property type="molecule type" value="Genomic_DNA"/>
</dbReference>
<feature type="region of interest" description="Disordered" evidence="1">
    <location>
        <begin position="77"/>
        <end position="110"/>
    </location>
</feature>
<evidence type="ECO:0000313" key="3">
    <source>
        <dbReference type="EMBL" id="PYG89850.1"/>
    </source>
</evidence>
<reference evidence="3 4" key="1">
    <citation type="submission" date="2018-06" db="EMBL/GenBank/DDBJ databases">
        <title>Genomic Encyclopedia of Type Strains, Phase I: the one thousand microbial genomes (KMG-I) project.</title>
        <authorList>
            <person name="Kyrpides N."/>
        </authorList>
    </citation>
    <scope>NUCLEOTIDE SEQUENCE [LARGE SCALE GENOMIC DNA]</scope>
    <source>
        <strain evidence="3 4">DSM 19573</strain>
    </source>
</reference>
<keyword evidence="2" id="KW-0472">Membrane</keyword>
<name>A0A318XNZ2_9FIRM</name>
<keyword evidence="4" id="KW-1185">Reference proteome</keyword>
<sequence>MRKLHEKSIFLGIGIGMIITSIAGMIYSSGTQKELSRQEIISMAKGYGLVEPSDLLISKNSSDEKTAFDTKAAASTDASSNTAVNTAKSAESNKGKAADSTDEQVQDKSTLEERSISVAVQSGFGSKEVAKELLEKGVIASEKEFNSVLASYNASQKIRTGTYFFKENDDLHYIVKTICKFK</sequence>
<comment type="caution">
    <text evidence="3">The sequence shown here is derived from an EMBL/GenBank/DDBJ whole genome shotgun (WGS) entry which is preliminary data.</text>
</comment>
<feature type="compositionally biased region" description="Low complexity" evidence="1">
    <location>
        <begin position="77"/>
        <end position="87"/>
    </location>
</feature>
<evidence type="ECO:0000256" key="1">
    <source>
        <dbReference type="SAM" id="MobiDB-lite"/>
    </source>
</evidence>
<evidence type="ECO:0000256" key="2">
    <source>
        <dbReference type="SAM" id="Phobius"/>
    </source>
</evidence>
<dbReference type="AlphaFoldDB" id="A0A318XNZ2"/>
<dbReference type="RefSeq" id="WP_110460530.1">
    <property type="nucleotide sequence ID" value="NZ_QKMR01000002.1"/>
</dbReference>
<keyword evidence="2" id="KW-1133">Transmembrane helix</keyword>
<feature type="compositionally biased region" description="Basic and acidic residues" evidence="1">
    <location>
        <begin position="91"/>
        <end position="110"/>
    </location>
</feature>
<dbReference type="OrthoDB" id="1739583at2"/>
<dbReference type="Gene3D" id="3.30.1490.480">
    <property type="entry name" value="Endolytic murein transglycosylase"/>
    <property type="match status" value="1"/>
</dbReference>
<feature type="transmembrane region" description="Helical" evidence="2">
    <location>
        <begin position="9"/>
        <end position="27"/>
    </location>
</feature>
<evidence type="ECO:0000313" key="4">
    <source>
        <dbReference type="Proteomes" id="UP000248132"/>
    </source>
</evidence>
<gene>
    <name evidence="3" type="ORF">LY28_00447</name>
</gene>
<evidence type="ECO:0008006" key="5">
    <source>
        <dbReference type="Google" id="ProtNLM"/>
    </source>
</evidence>
<protein>
    <recommendedName>
        <fullName evidence="5">YceG-like family protein</fullName>
    </recommendedName>
</protein>
<keyword evidence="2" id="KW-0812">Transmembrane</keyword>
<organism evidence="3 4">
    <name type="scientific">Ruminiclostridium sufflavum DSM 19573</name>
    <dbReference type="NCBI Taxonomy" id="1121337"/>
    <lineage>
        <taxon>Bacteria</taxon>
        <taxon>Bacillati</taxon>
        <taxon>Bacillota</taxon>
        <taxon>Clostridia</taxon>
        <taxon>Eubacteriales</taxon>
        <taxon>Oscillospiraceae</taxon>
        <taxon>Ruminiclostridium</taxon>
    </lineage>
</organism>
<accession>A0A318XNZ2</accession>
<proteinExistence type="predicted"/>
<dbReference type="Proteomes" id="UP000248132">
    <property type="component" value="Unassembled WGS sequence"/>
</dbReference>